<dbReference type="EMBL" id="FNVA01000004">
    <property type="protein sequence ID" value="SEG35917.1"/>
    <property type="molecule type" value="Genomic_DNA"/>
</dbReference>
<evidence type="ECO:0000256" key="4">
    <source>
        <dbReference type="ARBA" id="ARBA00022801"/>
    </source>
</evidence>
<dbReference type="InterPro" id="IPR006674">
    <property type="entry name" value="HD_domain"/>
</dbReference>
<dbReference type="SUPFAM" id="SSF55021">
    <property type="entry name" value="ACT-like"/>
    <property type="match status" value="2"/>
</dbReference>
<dbReference type="RefSeq" id="WP_235011577.1">
    <property type="nucleotide sequence ID" value="NZ_FNVA01000004.1"/>
</dbReference>
<feature type="region of interest" description="Uridylyltransferase" evidence="7">
    <location>
        <begin position="1"/>
        <end position="324"/>
    </location>
</feature>
<dbReference type="CDD" id="cd04899">
    <property type="entry name" value="ACT_ACR-UUR-like_2"/>
    <property type="match status" value="1"/>
</dbReference>
<comment type="domain">
    <text evidence="7">Has four distinct domains: an N-terminal nucleotidyltransferase (NT) domain responsible for UTase activity, a central HD domain that encodes UR activity, and two C-terminal ACT domains that seem to have a role in glutamine sensing.</text>
</comment>
<dbReference type="InterPro" id="IPR010043">
    <property type="entry name" value="UTase/UR"/>
</dbReference>
<dbReference type="EC" id="3.1.4.-" evidence="7"/>
<evidence type="ECO:0000256" key="3">
    <source>
        <dbReference type="ARBA" id="ARBA00022737"/>
    </source>
</evidence>
<comment type="catalytic activity">
    <reaction evidence="7">
        <text>[protein-PII]-uridylyl-L-tyrosine + H2O = [protein-PII]-L-tyrosine + UMP + H(+)</text>
        <dbReference type="Rhea" id="RHEA:48600"/>
        <dbReference type="Rhea" id="RHEA-COMP:12147"/>
        <dbReference type="Rhea" id="RHEA-COMP:12148"/>
        <dbReference type="ChEBI" id="CHEBI:15377"/>
        <dbReference type="ChEBI" id="CHEBI:15378"/>
        <dbReference type="ChEBI" id="CHEBI:46858"/>
        <dbReference type="ChEBI" id="CHEBI:57865"/>
        <dbReference type="ChEBI" id="CHEBI:90602"/>
    </reaction>
</comment>
<dbReference type="GO" id="GO:0008773">
    <property type="term" value="F:[protein-PII] uridylyltransferase activity"/>
    <property type="evidence" value="ECO:0007669"/>
    <property type="project" value="UniProtKB-UniRule"/>
</dbReference>
<keyword evidence="2 7" id="KW-0548">Nucleotidyltransferase</keyword>
<keyword evidence="1 7" id="KW-0808">Transferase</keyword>
<evidence type="ECO:0000256" key="1">
    <source>
        <dbReference type="ARBA" id="ARBA00022679"/>
    </source>
</evidence>
<dbReference type="Gene3D" id="1.10.3090.10">
    <property type="entry name" value="cca-adding enzyme, domain 2"/>
    <property type="match status" value="1"/>
</dbReference>
<keyword evidence="6 7" id="KW-0511">Multifunctional enzyme</keyword>
<dbReference type="GO" id="GO:0008081">
    <property type="term" value="F:phosphoric diester hydrolase activity"/>
    <property type="evidence" value="ECO:0007669"/>
    <property type="project" value="UniProtKB-UniRule"/>
</dbReference>
<dbReference type="InterPro" id="IPR045865">
    <property type="entry name" value="ACT-like_dom_sf"/>
</dbReference>
<keyword evidence="4 7" id="KW-0378">Hydrolase</keyword>
<dbReference type="Proteomes" id="UP000236728">
    <property type="component" value="Unassembled WGS sequence"/>
</dbReference>
<dbReference type="HAMAP" id="MF_00277">
    <property type="entry name" value="PII_uridylyl_transf"/>
    <property type="match status" value="1"/>
</dbReference>
<sequence>MEANRDRDPQANAAESLRAEYDRRMGEIQRRFEASGDGLACTVARTSLVDEIVLRLWAAEVRAEPQLARGVALFATGGYGRGNLYPYSDIDLLICVEKGQLKLAQDPIRRVSQGLWDCGLEAALATRQPGDCEKFEATNPEFTLSLLDLRTLGGDPAVIEKLEQRTDARRWMKEAKTIGAELMALTRERHAKFGNTLFHLEPNIKDCLGGLRDANVCHWLVKLRAGAGGNGGESDELMEGVTFLAAVRCFLHYRRRRDDNVLDWRSQDAAAEVGVGLGRPRSVDTAYWMRAYFRHARLIQRRLEREIEASGLRLEEKPAKKIKPKGGEGFRVGTGQIELEKATADSDPAARPAVVLAAFGAVAASGMRLSWASEERISDAIPVLSMELEEGPDLWKRLNAILVGRYAGEALRAMHALGVLELILPEFHGIDALVIRDAYHRYTVDEHTFVLIDTLHALADDPGPGAPDWRVKFRQMLRELHTPGVLYLAALMHDTGKGRAGDNHAAESARMTEGVLQRLALDTHDAGQVRRIIEVHLEMSAALRRDIFDAETVRTFAAKVQTHELLRMLTLFTYADISAVHPDAITPWKAENLWRLEMRAANQLDRAVDEVRVHTAGGAMWKTSEDRVTAVLALAKQNRPAVEAYLDGFPERYLQTRTPGEIIRHFALTQHFDKEPLPLEFHHGDPISEITLVTRDRPRLFAGIAAALAASGMNVVTADAFANAAGVVVDSFRFTDSFRTLALNPGERERFVDNLRKLIDDPVARETMLRSRGRGRRPAPRVRVETVVEFHDANPSQSTLMQVIAQDVPGLLRAISQTFSDLGYNVEVALIDTEGEMAIDVFYLTRSGAPLTDDAKQTLREALVAAIASNAEGTA</sequence>
<dbReference type="GO" id="GO:0006808">
    <property type="term" value="P:regulation of nitrogen utilization"/>
    <property type="evidence" value="ECO:0007669"/>
    <property type="project" value="UniProtKB-UniRule"/>
</dbReference>
<dbReference type="SUPFAM" id="SSF81891">
    <property type="entry name" value="Poly A polymerase C-terminal region-like"/>
    <property type="match status" value="1"/>
</dbReference>
<dbReference type="InterPro" id="IPR002934">
    <property type="entry name" value="Polymerase_NTP_transf_dom"/>
</dbReference>
<dbReference type="AlphaFoldDB" id="A0A1H5ZJU7"/>
<evidence type="ECO:0000256" key="6">
    <source>
        <dbReference type="ARBA" id="ARBA00023268"/>
    </source>
</evidence>
<comment type="cofactor">
    <cofactor evidence="7">
        <name>Mg(2+)</name>
        <dbReference type="ChEBI" id="CHEBI:18420"/>
    </cofactor>
</comment>
<comment type="catalytic activity">
    <reaction evidence="7">
        <text>[protein-PII]-L-tyrosine + UTP = [protein-PII]-uridylyl-L-tyrosine + diphosphate</text>
        <dbReference type="Rhea" id="RHEA:13673"/>
        <dbReference type="Rhea" id="RHEA-COMP:12147"/>
        <dbReference type="Rhea" id="RHEA-COMP:12148"/>
        <dbReference type="ChEBI" id="CHEBI:33019"/>
        <dbReference type="ChEBI" id="CHEBI:46398"/>
        <dbReference type="ChEBI" id="CHEBI:46858"/>
        <dbReference type="ChEBI" id="CHEBI:90602"/>
        <dbReference type="EC" id="2.7.7.59"/>
    </reaction>
</comment>
<dbReference type="InterPro" id="IPR002912">
    <property type="entry name" value="ACT_dom"/>
</dbReference>
<dbReference type="PROSITE" id="PS51671">
    <property type="entry name" value="ACT"/>
    <property type="match status" value="2"/>
</dbReference>
<evidence type="ECO:0000256" key="2">
    <source>
        <dbReference type="ARBA" id="ARBA00022695"/>
    </source>
</evidence>
<comment type="caution">
    <text evidence="7">Lacks conserved residue(s) required for the propagation of feature annotation.</text>
</comment>
<dbReference type="Pfam" id="PF08335">
    <property type="entry name" value="GlnD_UR_UTase"/>
    <property type="match status" value="1"/>
</dbReference>
<feature type="domain" description="ACT" evidence="8">
    <location>
        <begin position="800"/>
        <end position="875"/>
    </location>
</feature>
<dbReference type="SUPFAM" id="SSF81301">
    <property type="entry name" value="Nucleotidyltransferase"/>
    <property type="match status" value="1"/>
</dbReference>
<protein>
    <recommendedName>
        <fullName evidence="7">Bifunctional uridylyltransferase/uridylyl-removing enzyme</fullName>
        <shortName evidence="7">UTase/UR</shortName>
    </recommendedName>
    <alternativeName>
        <fullName evidence="7">Bifunctional [protein-PII] modification enzyme</fullName>
    </alternativeName>
    <alternativeName>
        <fullName evidence="7">Bifunctional nitrogen sensor protein</fullName>
    </alternativeName>
    <domain>
        <recommendedName>
            <fullName evidence="7">[Protein-PII] uridylyltransferase</fullName>
            <shortName evidence="7">PII uridylyltransferase</shortName>
            <shortName evidence="7">UTase</shortName>
            <ecNumber evidence="7">2.7.7.59</ecNumber>
        </recommendedName>
    </domain>
    <domain>
        <recommendedName>
            <fullName evidence="7">[Protein-PII]-UMP uridylyl-removing enzyme</fullName>
            <shortName evidence="7">UR</shortName>
            <ecNumber evidence="7">3.1.4.-</ecNumber>
        </recommendedName>
    </domain>
</protein>
<dbReference type="EC" id="2.7.7.59" evidence="7"/>
<keyword evidence="3" id="KW-0677">Repeat</keyword>
<organism evidence="9 10">
    <name type="scientific">Bryocella elongata</name>
    <dbReference type="NCBI Taxonomy" id="863522"/>
    <lineage>
        <taxon>Bacteria</taxon>
        <taxon>Pseudomonadati</taxon>
        <taxon>Acidobacteriota</taxon>
        <taxon>Terriglobia</taxon>
        <taxon>Terriglobales</taxon>
        <taxon>Acidobacteriaceae</taxon>
        <taxon>Bryocella</taxon>
    </lineage>
</organism>
<dbReference type="SMART" id="SM00471">
    <property type="entry name" value="HDc"/>
    <property type="match status" value="1"/>
</dbReference>
<dbReference type="InterPro" id="IPR003607">
    <property type="entry name" value="HD/PDEase_dom"/>
</dbReference>
<accession>A0A1H5ZJU7</accession>
<comment type="activity regulation">
    <text evidence="7">Uridylyltransferase (UTase) activity is inhibited by glutamine, while glutamine activates uridylyl-removing (UR) activity.</text>
</comment>
<comment type="similarity">
    <text evidence="7">Belongs to the GlnD family.</text>
</comment>
<dbReference type="Pfam" id="PF01966">
    <property type="entry name" value="HD"/>
    <property type="match status" value="1"/>
</dbReference>
<name>A0A1H5ZJU7_9BACT</name>
<evidence type="ECO:0000259" key="8">
    <source>
        <dbReference type="PROSITE" id="PS51671"/>
    </source>
</evidence>
<proteinExistence type="inferred from homology"/>
<dbReference type="Pfam" id="PF01909">
    <property type="entry name" value="NTP_transf_2"/>
    <property type="match status" value="1"/>
</dbReference>
<comment type="function">
    <text evidence="7">Modifies, by uridylylation and deuridylylation, the PII regulatory proteins (GlnB and homologs), in response to the nitrogen status of the cell that GlnD senses through the glutamine level. Under low glutamine levels, catalyzes the conversion of the PII proteins and UTP to PII-UMP and PPi, while under higher glutamine levels, GlnD hydrolyzes PII-UMP to PII and UMP (deuridylylation). Thus, controls uridylylation state and activity of the PII proteins, and plays an important role in the regulation of nitrogen metabolism.</text>
</comment>
<dbReference type="PIRSF" id="PIRSF006288">
    <property type="entry name" value="PII_uridyltransf"/>
    <property type="match status" value="1"/>
</dbReference>
<evidence type="ECO:0000256" key="7">
    <source>
        <dbReference type="HAMAP-Rule" id="MF_00277"/>
    </source>
</evidence>
<gene>
    <name evidence="7" type="primary">glnD</name>
    <name evidence="9" type="ORF">SAMN05421819_2665</name>
</gene>
<dbReference type="PANTHER" id="PTHR47320">
    <property type="entry name" value="BIFUNCTIONAL URIDYLYLTRANSFERASE/URIDYLYL-REMOVING ENZYME"/>
    <property type="match status" value="1"/>
</dbReference>
<dbReference type="InterPro" id="IPR043519">
    <property type="entry name" value="NT_sf"/>
</dbReference>
<dbReference type="PANTHER" id="PTHR47320:SF1">
    <property type="entry name" value="BIFUNCTIONAL URIDYLYLTRANSFERASE_URIDYLYL-REMOVING ENZYME"/>
    <property type="match status" value="1"/>
</dbReference>
<reference evidence="9 10" key="1">
    <citation type="submission" date="2016-10" db="EMBL/GenBank/DDBJ databases">
        <authorList>
            <person name="de Groot N.N."/>
        </authorList>
    </citation>
    <scope>NUCLEOTIDE SEQUENCE [LARGE SCALE GENOMIC DNA]</scope>
    <source>
        <strain evidence="9 10">DSM 22489</strain>
    </source>
</reference>
<dbReference type="InterPro" id="IPR013546">
    <property type="entry name" value="PII_UdlTrfase/GS_AdlTrfase"/>
</dbReference>
<evidence type="ECO:0000313" key="10">
    <source>
        <dbReference type="Proteomes" id="UP000236728"/>
    </source>
</evidence>
<keyword evidence="5 7" id="KW-0460">Magnesium</keyword>
<keyword evidence="10" id="KW-1185">Reference proteome</keyword>
<feature type="domain" description="ACT" evidence="8">
    <location>
        <begin position="689"/>
        <end position="774"/>
    </location>
</feature>
<evidence type="ECO:0000313" key="9">
    <source>
        <dbReference type="EMBL" id="SEG35917.1"/>
    </source>
</evidence>
<dbReference type="CDD" id="cd05401">
    <property type="entry name" value="NT_GlnE_GlnD_like"/>
    <property type="match status" value="1"/>
</dbReference>
<evidence type="ECO:0000256" key="5">
    <source>
        <dbReference type="ARBA" id="ARBA00022842"/>
    </source>
</evidence>